<feature type="domain" description="SnoaL-like" evidence="2">
    <location>
        <begin position="53"/>
        <end position="154"/>
    </location>
</feature>
<keyword evidence="4" id="KW-1185">Reference proteome</keyword>
<evidence type="ECO:0000256" key="1">
    <source>
        <dbReference type="SAM" id="SignalP"/>
    </source>
</evidence>
<dbReference type="Proteomes" id="UP000650424">
    <property type="component" value="Unassembled WGS sequence"/>
</dbReference>
<evidence type="ECO:0000313" key="4">
    <source>
        <dbReference type="Proteomes" id="UP000650424"/>
    </source>
</evidence>
<dbReference type="InterPro" id="IPR037401">
    <property type="entry name" value="SnoaL-like"/>
</dbReference>
<accession>A0ABR6ZQS9</accession>
<sequence>MTVLGLSTMSVLLPAASYAQEPVVGVANPDALFTSSDPRLHANKQVAYHIVKDLLEAGHWEQADKYLSRRYIQHNPNAASGLDGVIKYFVEVRKVQPKPIPEKMTKPIVAVIAEGDLVTVMYPLPVRDKTTNQLLYTTTWFDTWRIVDGKADEHWDSALKN</sequence>
<evidence type="ECO:0000313" key="3">
    <source>
        <dbReference type="EMBL" id="MBC3918256.1"/>
    </source>
</evidence>
<dbReference type="Gene3D" id="3.10.450.50">
    <property type="match status" value="1"/>
</dbReference>
<dbReference type="SUPFAM" id="SSF54427">
    <property type="entry name" value="NTF2-like"/>
    <property type="match status" value="1"/>
</dbReference>
<dbReference type="RefSeq" id="WP_186947624.1">
    <property type="nucleotide sequence ID" value="NZ_JACOGF010000005.1"/>
</dbReference>
<dbReference type="InterPro" id="IPR032710">
    <property type="entry name" value="NTF2-like_dom_sf"/>
</dbReference>
<evidence type="ECO:0000259" key="2">
    <source>
        <dbReference type="Pfam" id="PF12680"/>
    </source>
</evidence>
<feature type="signal peptide" evidence="1">
    <location>
        <begin position="1"/>
        <end position="19"/>
    </location>
</feature>
<keyword evidence="1" id="KW-0732">Signal</keyword>
<proteinExistence type="predicted"/>
<feature type="chain" id="PRO_5047365987" evidence="1">
    <location>
        <begin position="20"/>
        <end position="161"/>
    </location>
</feature>
<name>A0ABR6ZQS9_9BURK</name>
<comment type="caution">
    <text evidence="3">The sequence shown here is derived from an EMBL/GenBank/DDBJ whole genome shotgun (WGS) entry which is preliminary data.</text>
</comment>
<reference evidence="3 4" key="1">
    <citation type="submission" date="2020-08" db="EMBL/GenBank/DDBJ databases">
        <title>Novel species isolated from subtropical streams in China.</title>
        <authorList>
            <person name="Lu H."/>
        </authorList>
    </citation>
    <scope>NUCLEOTIDE SEQUENCE [LARGE SCALE GENOMIC DNA]</scope>
    <source>
        <strain evidence="3 4">CY18W</strain>
    </source>
</reference>
<gene>
    <name evidence="3" type="ORF">H8L32_12265</name>
</gene>
<organism evidence="3 4">
    <name type="scientific">Undibacterium hunanense</name>
    <dbReference type="NCBI Taxonomy" id="2762292"/>
    <lineage>
        <taxon>Bacteria</taxon>
        <taxon>Pseudomonadati</taxon>
        <taxon>Pseudomonadota</taxon>
        <taxon>Betaproteobacteria</taxon>
        <taxon>Burkholderiales</taxon>
        <taxon>Oxalobacteraceae</taxon>
        <taxon>Undibacterium</taxon>
    </lineage>
</organism>
<dbReference type="EMBL" id="JACOGF010000005">
    <property type="protein sequence ID" value="MBC3918256.1"/>
    <property type="molecule type" value="Genomic_DNA"/>
</dbReference>
<protein>
    <submittedName>
        <fullName evidence="3">Nuclear transport factor 2 family protein</fullName>
    </submittedName>
</protein>
<dbReference type="Pfam" id="PF12680">
    <property type="entry name" value="SnoaL_2"/>
    <property type="match status" value="1"/>
</dbReference>